<dbReference type="Pfam" id="PF01839">
    <property type="entry name" value="FG-GAP"/>
    <property type="match status" value="3"/>
</dbReference>
<name>A0A7W0DPL9_9ACTN</name>
<evidence type="ECO:0000256" key="2">
    <source>
        <dbReference type="ARBA" id="ARBA00022729"/>
    </source>
</evidence>
<protein>
    <submittedName>
        <fullName evidence="9">FG-GAP repeat protein</fullName>
    </submittedName>
</protein>
<dbReference type="InterPro" id="IPR013519">
    <property type="entry name" value="Int_alpha_beta-p"/>
</dbReference>
<comment type="caution">
    <text evidence="9">The sequence shown here is derived from an EMBL/GenBank/DDBJ whole genome shotgun (WGS) entry which is preliminary data.</text>
</comment>
<comment type="similarity">
    <text evidence="1">Belongs to the N-acetylmuramoyl-L-alanine amidase 2 family.</text>
</comment>
<gene>
    <name evidence="9" type="ORF">H1D24_24790</name>
</gene>
<keyword evidence="6" id="KW-0472">Membrane</keyword>
<dbReference type="PANTHER" id="PTHR11022:SF41">
    <property type="entry name" value="PEPTIDOGLYCAN-RECOGNITION PROTEIN LC-RELATED"/>
    <property type="match status" value="1"/>
</dbReference>
<dbReference type="GO" id="GO:0008745">
    <property type="term" value="F:N-acetylmuramoyl-L-alanine amidase activity"/>
    <property type="evidence" value="ECO:0007669"/>
    <property type="project" value="InterPro"/>
</dbReference>
<evidence type="ECO:0000256" key="4">
    <source>
        <dbReference type="ARBA" id="ARBA00023180"/>
    </source>
</evidence>
<feature type="region of interest" description="Disordered" evidence="5">
    <location>
        <begin position="125"/>
        <end position="150"/>
    </location>
</feature>
<proteinExistence type="inferred from homology"/>
<feature type="domain" description="Peptidoglycan recognition protein family" evidence="8">
    <location>
        <begin position="279"/>
        <end position="427"/>
    </location>
</feature>
<dbReference type="SMART" id="SM00191">
    <property type="entry name" value="Int_alpha"/>
    <property type="match status" value="6"/>
</dbReference>
<sequence>MSPRRSRTPRAGHESRTSHAYKPLSLKRRAWLTIGAVVLGGAGAVTYAVANPSAPADTDAKSRKPAVHGMKLETQSADRKGLPKKSTELFSAVVLTWKNPKAELDGTAEVRARSVETGEWSTWQKLPQDPTQADGKEAERAGVRGGTESVWTGLSDGVEVRVVADDGTASELPAGLDVKLIDPGTDSGARATTSGLEPAAFAAETATATADATATESPAPSESEPTAPAATTETAVTDSATTSESPSASASESASASASASPEPSETVPTARPSTVVKPPVITQAQWGASADYNGTPSYGDKIEAAVVHHTGVDSDNTLSCAESRARVRSIQLAHLQEGWYDIGYNFLVDRCGQIFEGRSGGMDLPVIGAHDAGFNTNTLGISYIGNFEKAKPTKAALDAISRVIAWKFGQYGVDPKANVTLTSRAPLNYSGNKVPEGTQITLPTIFGHKDTNATLCPGANLYPKLSTIRTLASLPGVSHALPTSDFNRDGVKDLVAGVPKASGSVGNVVIVPGSVNGPAAGSKLRLTQSSAGVPGASESGDQWGAATAWGDINGDGYADLAIGAPGEDDTTGHADRGAVTILYGPTFSQNASTIALGDDYTPTGAKFGAAVTVGDFNGDGKADVFAASTGTGGSWAARFNDGHEVAGQVTSGSGALAYADATTGDFNRDGYADVALNYRDSSGIGRVTWFRGSKSTGLTKVSTLSVKGGRSIAAGDVNGNGYDDIVIGQPYTAESGAKAGGQVTMVPGTSTGFTTTGMTTIHQDTASVPGAAESGDALGWSVSVGDYNGDGYADVLAGAPNEDITRTTNRTNAGSAWLIKGTSSGLTGTGSLAFSQDTTGITGSTETNDKLGSAVSLTDLSGYGRSDLTFGVEGEDSYAGTILYLPSGSSGITPSKAFYIGRDKLGTPTSAYLGQTLTP</sequence>
<keyword evidence="4" id="KW-0325">Glycoprotein</keyword>
<keyword evidence="6" id="KW-0812">Transmembrane</keyword>
<dbReference type="PANTHER" id="PTHR11022">
    <property type="entry name" value="PEPTIDOGLYCAN RECOGNITION PROTEIN"/>
    <property type="match status" value="1"/>
</dbReference>
<dbReference type="SUPFAM" id="SSF55846">
    <property type="entry name" value="N-acetylmuramoyl-L-alanine amidase-like"/>
    <property type="match status" value="1"/>
</dbReference>
<feature type="region of interest" description="Disordered" evidence="5">
    <location>
        <begin position="1"/>
        <end position="20"/>
    </location>
</feature>
<feature type="compositionally biased region" description="Low complexity" evidence="5">
    <location>
        <begin position="205"/>
        <end position="267"/>
    </location>
</feature>
<dbReference type="Pfam" id="PF13517">
    <property type="entry name" value="FG-GAP_3"/>
    <property type="match status" value="1"/>
</dbReference>
<feature type="region of interest" description="Disordered" evidence="5">
    <location>
        <begin position="205"/>
        <end position="279"/>
    </location>
</feature>
<organism evidence="9 10">
    <name type="scientific">Streptomyces himalayensis subsp. himalayensis</name>
    <dbReference type="NCBI Taxonomy" id="2756131"/>
    <lineage>
        <taxon>Bacteria</taxon>
        <taxon>Bacillati</taxon>
        <taxon>Actinomycetota</taxon>
        <taxon>Actinomycetes</taxon>
        <taxon>Kitasatosporales</taxon>
        <taxon>Streptomycetaceae</taxon>
        <taxon>Streptomyces</taxon>
        <taxon>Streptomyces himalayensis</taxon>
    </lineage>
</organism>
<dbReference type="InterPro" id="IPR015510">
    <property type="entry name" value="PGRP"/>
</dbReference>
<dbReference type="GO" id="GO:0008270">
    <property type="term" value="F:zinc ion binding"/>
    <property type="evidence" value="ECO:0007669"/>
    <property type="project" value="InterPro"/>
</dbReference>
<dbReference type="InterPro" id="IPR036505">
    <property type="entry name" value="Amidase/PGRP_sf"/>
</dbReference>
<feature type="region of interest" description="Disordered" evidence="5">
    <location>
        <begin position="53"/>
        <end position="83"/>
    </location>
</feature>
<dbReference type="InterPro" id="IPR006619">
    <property type="entry name" value="PGRP_domain_met/bac"/>
</dbReference>
<evidence type="ECO:0000313" key="10">
    <source>
        <dbReference type="Proteomes" id="UP000545761"/>
    </source>
</evidence>
<dbReference type="Gene3D" id="2.130.10.130">
    <property type="entry name" value="Integrin alpha, N-terminal"/>
    <property type="match status" value="3"/>
</dbReference>
<feature type="domain" description="N-acetylmuramoyl-L-alanine amidase" evidence="7">
    <location>
        <begin position="291"/>
        <end position="459"/>
    </location>
</feature>
<keyword evidence="6" id="KW-1133">Transmembrane helix</keyword>
<dbReference type="InterPro" id="IPR028994">
    <property type="entry name" value="Integrin_alpha_N"/>
</dbReference>
<dbReference type="Pfam" id="PF01510">
    <property type="entry name" value="Amidase_2"/>
    <property type="match status" value="1"/>
</dbReference>
<keyword evidence="2" id="KW-0732">Signal</keyword>
<dbReference type="PROSITE" id="PS51470">
    <property type="entry name" value="FG_GAP"/>
    <property type="match status" value="3"/>
</dbReference>
<dbReference type="EMBL" id="JACEHE010000016">
    <property type="protein sequence ID" value="MBA2948944.1"/>
    <property type="molecule type" value="Genomic_DNA"/>
</dbReference>
<evidence type="ECO:0000256" key="6">
    <source>
        <dbReference type="SAM" id="Phobius"/>
    </source>
</evidence>
<dbReference type="InterPro" id="IPR006311">
    <property type="entry name" value="TAT_signal"/>
</dbReference>
<keyword evidence="3" id="KW-0677">Repeat</keyword>
<accession>A0A7W0DPL9</accession>
<dbReference type="SUPFAM" id="SSF69318">
    <property type="entry name" value="Integrin alpha N-terminal domain"/>
    <property type="match status" value="2"/>
</dbReference>
<dbReference type="SMART" id="SM00644">
    <property type="entry name" value="Ami_2"/>
    <property type="match status" value="1"/>
</dbReference>
<dbReference type="GO" id="GO:0009253">
    <property type="term" value="P:peptidoglycan catabolic process"/>
    <property type="evidence" value="ECO:0007669"/>
    <property type="project" value="InterPro"/>
</dbReference>
<evidence type="ECO:0000259" key="8">
    <source>
        <dbReference type="SMART" id="SM00701"/>
    </source>
</evidence>
<feature type="transmembrane region" description="Helical" evidence="6">
    <location>
        <begin position="30"/>
        <end position="50"/>
    </location>
</feature>
<dbReference type="Proteomes" id="UP000545761">
    <property type="component" value="Unassembled WGS sequence"/>
</dbReference>
<dbReference type="PROSITE" id="PS51318">
    <property type="entry name" value="TAT"/>
    <property type="match status" value="1"/>
</dbReference>
<dbReference type="Gene3D" id="3.40.80.10">
    <property type="entry name" value="Peptidoglycan recognition protein-like"/>
    <property type="match status" value="1"/>
</dbReference>
<evidence type="ECO:0000259" key="7">
    <source>
        <dbReference type="SMART" id="SM00644"/>
    </source>
</evidence>
<dbReference type="SMART" id="SM00701">
    <property type="entry name" value="PGRP"/>
    <property type="match status" value="1"/>
</dbReference>
<feature type="compositionally biased region" description="Basic residues" evidence="5">
    <location>
        <begin position="1"/>
        <end position="10"/>
    </location>
</feature>
<dbReference type="CDD" id="cd06583">
    <property type="entry name" value="PGRP"/>
    <property type="match status" value="1"/>
</dbReference>
<reference evidence="9 10" key="1">
    <citation type="submission" date="2020-07" db="EMBL/GenBank/DDBJ databases">
        <title>Streptomyces isolated from Indian soil.</title>
        <authorList>
            <person name="Mandal S."/>
            <person name="Maiti P.K."/>
        </authorList>
    </citation>
    <scope>NUCLEOTIDE SEQUENCE [LARGE SCALE GENOMIC DNA]</scope>
    <source>
        <strain evidence="9 10">PSKA28</strain>
    </source>
</reference>
<dbReference type="AlphaFoldDB" id="A0A7W0DPL9"/>
<evidence type="ECO:0000256" key="3">
    <source>
        <dbReference type="ARBA" id="ARBA00022737"/>
    </source>
</evidence>
<evidence type="ECO:0000313" key="9">
    <source>
        <dbReference type="EMBL" id="MBA2948944.1"/>
    </source>
</evidence>
<evidence type="ECO:0000256" key="5">
    <source>
        <dbReference type="SAM" id="MobiDB-lite"/>
    </source>
</evidence>
<dbReference type="InterPro" id="IPR013517">
    <property type="entry name" value="FG-GAP"/>
</dbReference>
<evidence type="ECO:0000256" key="1">
    <source>
        <dbReference type="ARBA" id="ARBA00007553"/>
    </source>
</evidence>
<dbReference type="InterPro" id="IPR002502">
    <property type="entry name" value="Amidase_domain"/>
</dbReference>